<evidence type="ECO:0000256" key="2">
    <source>
        <dbReference type="SAM" id="SignalP"/>
    </source>
</evidence>
<sequence length="273" mass="28630">MILKPSLTSTTLAILILLRFLIIPSYGFSGCELCAQFGKCSTAFHNSPGQYCGDWYDYTASHNRPCCCPTDSTCKNSGTSCSCHVSSNYNPSYGPPYRPPSSSSSSYSSSHARSEVGIFFASVIFLTIFICCCCCFVTKCIRSCRKSSSSNDYYDPFIATVNPPPLNPQYHDTPITVMPVATAPSYTTYGATTSSSSTGGNVTSALGGFAAGTVLGNLVTRSFNKYSGGNNNGGGYDIAGDSGDGGWFSRGETAGGGYDIAADDGGYDIAGDS</sequence>
<accession>A0A7S4QX22</accession>
<evidence type="ECO:0000256" key="1">
    <source>
        <dbReference type="SAM" id="Phobius"/>
    </source>
</evidence>
<dbReference type="PROSITE" id="PS51257">
    <property type="entry name" value="PROKAR_LIPOPROTEIN"/>
    <property type="match status" value="1"/>
</dbReference>
<name>A0A7S4QX22_9STRA</name>
<organism evidence="3">
    <name type="scientific">Ditylum brightwellii</name>
    <dbReference type="NCBI Taxonomy" id="49249"/>
    <lineage>
        <taxon>Eukaryota</taxon>
        <taxon>Sar</taxon>
        <taxon>Stramenopiles</taxon>
        <taxon>Ochrophyta</taxon>
        <taxon>Bacillariophyta</taxon>
        <taxon>Mediophyceae</taxon>
        <taxon>Lithodesmiophycidae</taxon>
        <taxon>Lithodesmiales</taxon>
        <taxon>Lithodesmiaceae</taxon>
        <taxon>Ditylum</taxon>
    </lineage>
</organism>
<feature type="signal peptide" evidence="2">
    <location>
        <begin position="1"/>
        <end position="27"/>
    </location>
</feature>
<feature type="transmembrane region" description="Helical" evidence="1">
    <location>
        <begin position="116"/>
        <end position="138"/>
    </location>
</feature>
<feature type="chain" id="PRO_5030540314" evidence="2">
    <location>
        <begin position="28"/>
        <end position="273"/>
    </location>
</feature>
<dbReference type="AlphaFoldDB" id="A0A7S4QX22"/>
<proteinExistence type="predicted"/>
<evidence type="ECO:0000313" key="3">
    <source>
        <dbReference type="EMBL" id="CAE4596572.1"/>
    </source>
</evidence>
<gene>
    <name evidence="3" type="ORF">DBRI00130_LOCUS9314</name>
</gene>
<keyword evidence="1" id="KW-0472">Membrane</keyword>
<protein>
    <submittedName>
        <fullName evidence="3">Uncharacterized protein</fullName>
    </submittedName>
</protein>
<dbReference type="EMBL" id="HBNS01011524">
    <property type="protein sequence ID" value="CAE4596572.1"/>
    <property type="molecule type" value="Transcribed_RNA"/>
</dbReference>
<keyword evidence="1" id="KW-1133">Transmembrane helix</keyword>
<reference evidence="3" key="1">
    <citation type="submission" date="2021-01" db="EMBL/GenBank/DDBJ databases">
        <authorList>
            <person name="Corre E."/>
            <person name="Pelletier E."/>
            <person name="Niang G."/>
            <person name="Scheremetjew M."/>
            <person name="Finn R."/>
            <person name="Kale V."/>
            <person name="Holt S."/>
            <person name="Cochrane G."/>
            <person name="Meng A."/>
            <person name="Brown T."/>
            <person name="Cohen L."/>
        </authorList>
    </citation>
    <scope>NUCLEOTIDE SEQUENCE</scope>
    <source>
        <strain evidence="3">GSO104</strain>
    </source>
</reference>
<keyword evidence="2" id="KW-0732">Signal</keyword>
<keyword evidence="1" id="KW-0812">Transmembrane</keyword>